<protein>
    <recommendedName>
        <fullName evidence="3">Integrase zinc-binding domain-containing protein</fullName>
    </recommendedName>
</protein>
<dbReference type="InterPro" id="IPR036397">
    <property type="entry name" value="RNaseH_sf"/>
</dbReference>
<name>A0A067MPG0_BOTB1</name>
<evidence type="ECO:0000313" key="1">
    <source>
        <dbReference type="EMBL" id="KDQ17429.1"/>
    </source>
</evidence>
<dbReference type="PANTHER" id="PTHR48475">
    <property type="entry name" value="RIBONUCLEASE H"/>
    <property type="match status" value="1"/>
</dbReference>
<dbReference type="AlphaFoldDB" id="A0A067MPG0"/>
<sequence>LRQAILKVCHEKHMSWPDVLHMALHADRVSIRESTGTSPFRLIYGMEPVLPLDLYQATFIVSDWADNLSLEDLLAKRIIQLLKRDEDLDNAALRLAENRFDSREHFLQKYSEKIKSHNYAVGDKVLISDEAKSILRKKFFPHYIGPFILVKQLATGSWIVRELTGAEAKLPVAEHRLTPYL</sequence>
<keyword evidence="2" id="KW-1185">Reference proteome</keyword>
<dbReference type="OrthoDB" id="446925at2759"/>
<dbReference type="GO" id="GO:0003676">
    <property type="term" value="F:nucleic acid binding"/>
    <property type="evidence" value="ECO:0007669"/>
    <property type="project" value="InterPro"/>
</dbReference>
<feature type="non-terminal residue" evidence="1">
    <location>
        <position position="1"/>
    </location>
</feature>
<dbReference type="PANTHER" id="PTHR48475:SF1">
    <property type="entry name" value="RNASE H TYPE-1 DOMAIN-CONTAINING PROTEIN"/>
    <property type="match status" value="1"/>
</dbReference>
<reference evidence="2" key="1">
    <citation type="journal article" date="2014" name="Proc. Natl. Acad. Sci. U.S.A.">
        <title>Extensive sampling of basidiomycete genomes demonstrates inadequacy of the white-rot/brown-rot paradigm for wood decay fungi.</title>
        <authorList>
            <person name="Riley R."/>
            <person name="Salamov A.A."/>
            <person name="Brown D.W."/>
            <person name="Nagy L.G."/>
            <person name="Floudas D."/>
            <person name="Held B.W."/>
            <person name="Levasseur A."/>
            <person name="Lombard V."/>
            <person name="Morin E."/>
            <person name="Otillar R."/>
            <person name="Lindquist E.A."/>
            <person name="Sun H."/>
            <person name="LaButti K.M."/>
            <person name="Schmutz J."/>
            <person name="Jabbour D."/>
            <person name="Luo H."/>
            <person name="Baker S.E."/>
            <person name="Pisabarro A.G."/>
            <person name="Walton J.D."/>
            <person name="Blanchette R.A."/>
            <person name="Henrissat B."/>
            <person name="Martin F."/>
            <person name="Cullen D."/>
            <person name="Hibbett D.S."/>
            <person name="Grigoriev I.V."/>
        </authorList>
    </citation>
    <scope>NUCLEOTIDE SEQUENCE [LARGE SCALE GENOMIC DNA]</scope>
    <source>
        <strain evidence="2">FD-172 SS1</strain>
    </source>
</reference>
<evidence type="ECO:0000313" key="2">
    <source>
        <dbReference type="Proteomes" id="UP000027195"/>
    </source>
</evidence>
<dbReference type="Proteomes" id="UP000027195">
    <property type="component" value="Unassembled WGS sequence"/>
</dbReference>
<gene>
    <name evidence="1" type="ORF">BOTBODRAFT_71377</name>
</gene>
<dbReference type="HOGENOM" id="CLU_000384_22_0_1"/>
<feature type="non-terminal residue" evidence="1">
    <location>
        <position position="181"/>
    </location>
</feature>
<proteinExistence type="predicted"/>
<dbReference type="STRING" id="930990.A0A067MPG0"/>
<evidence type="ECO:0008006" key="3">
    <source>
        <dbReference type="Google" id="ProtNLM"/>
    </source>
</evidence>
<dbReference type="InParanoid" id="A0A067MPG0"/>
<organism evidence="1 2">
    <name type="scientific">Botryobasidium botryosum (strain FD-172 SS1)</name>
    <dbReference type="NCBI Taxonomy" id="930990"/>
    <lineage>
        <taxon>Eukaryota</taxon>
        <taxon>Fungi</taxon>
        <taxon>Dikarya</taxon>
        <taxon>Basidiomycota</taxon>
        <taxon>Agaricomycotina</taxon>
        <taxon>Agaricomycetes</taxon>
        <taxon>Cantharellales</taxon>
        <taxon>Botryobasidiaceae</taxon>
        <taxon>Botryobasidium</taxon>
    </lineage>
</organism>
<accession>A0A067MPG0</accession>
<dbReference type="Gene3D" id="3.30.420.10">
    <property type="entry name" value="Ribonuclease H-like superfamily/Ribonuclease H"/>
    <property type="match status" value="1"/>
</dbReference>
<dbReference type="EMBL" id="KL198024">
    <property type="protein sequence ID" value="KDQ17429.1"/>
    <property type="molecule type" value="Genomic_DNA"/>
</dbReference>